<reference evidence="21 22" key="1">
    <citation type="submission" date="2023-12" db="EMBL/GenBank/DDBJ databases">
        <title>Description of new species of Mycobacterium terrae complex isolated from sewage at the Sao Paulo Zoological Park Foundation in Brazil.</title>
        <authorList>
            <person name="Romagnoli C.L."/>
            <person name="Conceicao E.C."/>
            <person name="Machado E."/>
            <person name="Barreto L.B.P.F."/>
            <person name="Sharma A."/>
            <person name="Silva N.M."/>
            <person name="Marques L.E."/>
            <person name="Juliana M.A."/>
            <person name="Lourenco M.C.S."/>
            <person name="Digiampietri L.A."/>
            <person name="Suffys P.N."/>
            <person name="Viana-Niero C."/>
        </authorList>
    </citation>
    <scope>NUCLEOTIDE SEQUENCE [LARGE SCALE GENOMIC DNA]</scope>
    <source>
        <strain evidence="21 22">MYC017</strain>
    </source>
</reference>
<dbReference type="Pfam" id="PF13561">
    <property type="entry name" value="adh_short_C2"/>
    <property type="match status" value="1"/>
</dbReference>
<comment type="caution">
    <text evidence="21">The sequence shown here is derived from an EMBL/GenBank/DDBJ whole genome shotgun (WGS) entry which is preliminary data.</text>
</comment>
<comment type="pathway">
    <text evidence="2">Lipid metabolism.</text>
</comment>
<sequence>MSERSLNGEVAVVTGGGTGLGLGIATEMALAGAHVVLASRKQEHLDEGLEQVRAAGGSASTAICDIRDAEAIQALVASVVSNHGRLDHLVNNAAGNFVVPAEEYTPNGFRAIVDIVLNGTFLCCWAAANHWIAEKTPGSIINIVSTHIFSGCPGVAASAASKAGVANLTQTLAVEWAAHRIRVNAIAPGVFPNPTVQAQMHPEEQVDSAFDRAARTVPLGRAGHPSELGKAAVFLSGSDASYITGHTLVVDGGNWLRRGHLMPEYRTVPEQMVARGMR</sequence>
<evidence type="ECO:0000256" key="19">
    <source>
        <dbReference type="ARBA" id="ARBA00049386"/>
    </source>
</evidence>
<dbReference type="SUPFAM" id="SSF51735">
    <property type="entry name" value="NAD(P)-binding Rossmann-fold domains"/>
    <property type="match status" value="1"/>
</dbReference>
<evidence type="ECO:0000256" key="1">
    <source>
        <dbReference type="ARBA" id="ARBA00004275"/>
    </source>
</evidence>
<name>A0ABU5Z010_9MYCO</name>
<evidence type="ECO:0000256" key="10">
    <source>
        <dbReference type="ARBA" id="ARBA00023160"/>
    </source>
</evidence>
<dbReference type="InterPro" id="IPR002347">
    <property type="entry name" value="SDR_fam"/>
</dbReference>
<proteinExistence type="predicted"/>
<evidence type="ECO:0000313" key="22">
    <source>
        <dbReference type="Proteomes" id="UP001299283"/>
    </source>
</evidence>
<dbReference type="InterPro" id="IPR036291">
    <property type="entry name" value="NAD(P)-bd_dom_sf"/>
</dbReference>
<keyword evidence="4" id="KW-0597">Phosphoprotein</keyword>
<dbReference type="EC" id="1.3.1.38" evidence="13"/>
<comment type="catalytic activity">
    <reaction evidence="19">
        <text>(2E)-decenoyl-CoA + NADPH + H(+) = decanoyl-CoA + NADP(+)</text>
        <dbReference type="Rhea" id="RHEA:44960"/>
        <dbReference type="ChEBI" id="CHEBI:15378"/>
        <dbReference type="ChEBI" id="CHEBI:57783"/>
        <dbReference type="ChEBI" id="CHEBI:58349"/>
        <dbReference type="ChEBI" id="CHEBI:61406"/>
        <dbReference type="ChEBI" id="CHEBI:61430"/>
    </reaction>
    <physiologicalReaction direction="left-to-right" evidence="19">
        <dbReference type="Rhea" id="RHEA:44961"/>
    </physiologicalReaction>
</comment>
<comment type="catalytic activity">
    <reaction evidence="18">
        <text>a (2E)-enoyl-CoA + NADPH + H(+) = a 2,3-saturated acyl-CoA + NADP(+)</text>
        <dbReference type="Rhea" id="RHEA:33763"/>
        <dbReference type="ChEBI" id="CHEBI:15378"/>
        <dbReference type="ChEBI" id="CHEBI:57783"/>
        <dbReference type="ChEBI" id="CHEBI:58349"/>
        <dbReference type="ChEBI" id="CHEBI:58856"/>
        <dbReference type="ChEBI" id="CHEBI:65111"/>
        <dbReference type="EC" id="1.3.1.38"/>
    </reaction>
    <physiologicalReaction direction="left-to-right" evidence="18">
        <dbReference type="Rhea" id="RHEA:33764"/>
    </physiologicalReaction>
</comment>
<evidence type="ECO:0000256" key="7">
    <source>
        <dbReference type="ARBA" id="ARBA00023002"/>
    </source>
</evidence>
<comment type="catalytic activity">
    <reaction evidence="15">
        <text>(2E)-dodecenoyl-CoA + NADPH + H(+) = dodecanoyl-CoA + NADP(+)</text>
        <dbReference type="Rhea" id="RHEA:44964"/>
        <dbReference type="ChEBI" id="CHEBI:15378"/>
        <dbReference type="ChEBI" id="CHEBI:57330"/>
        <dbReference type="ChEBI" id="CHEBI:57375"/>
        <dbReference type="ChEBI" id="CHEBI:57783"/>
        <dbReference type="ChEBI" id="CHEBI:58349"/>
    </reaction>
    <physiologicalReaction direction="left-to-right" evidence="15">
        <dbReference type="Rhea" id="RHEA:44965"/>
    </physiologicalReaction>
</comment>
<dbReference type="Proteomes" id="UP001299283">
    <property type="component" value="Unassembled WGS sequence"/>
</dbReference>
<dbReference type="InterPro" id="IPR052388">
    <property type="entry name" value="Peroxisomal_t2-enoyl-CoA_red"/>
</dbReference>
<evidence type="ECO:0000313" key="21">
    <source>
        <dbReference type="EMBL" id="MEB3070727.1"/>
    </source>
</evidence>
<keyword evidence="5" id="KW-0276">Fatty acid metabolism</keyword>
<evidence type="ECO:0000256" key="16">
    <source>
        <dbReference type="ARBA" id="ARBA00048686"/>
    </source>
</evidence>
<dbReference type="EMBL" id="JAYJJQ010000016">
    <property type="protein sequence ID" value="MEB3070727.1"/>
    <property type="molecule type" value="Genomic_DNA"/>
</dbReference>
<keyword evidence="6" id="KW-0521">NADP</keyword>
<protein>
    <recommendedName>
        <fullName evidence="14">Peroxisomal trans-2-enoyl-CoA reductase</fullName>
        <ecNumber evidence="13">1.3.1.38</ecNumber>
    </recommendedName>
</protein>
<evidence type="ECO:0000256" key="4">
    <source>
        <dbReference type="ARBA" id="ARBA00022553"/>
    </source>
</evidence>
<evidence type="ECO:0000256" key="14">
    <source>
        <dbReference type="ARBA" id="ARBA00041063"/>
    </source>
</evidence>
<evidence type="ECO:0000256" key="2">
    <source>
        <dbReference type="ARBA" id="ARBA00005189"/>
    </source>
</evidence>
<dbReference type="RefSeq" id="WP_329779637.1">
    <property type="nucleotide sequence ID" value="NZ_JAYJJQ010000016.1"/>
</dbReference>
<dbReference type="PRINTS" id="PR00080">
    <property type="entry name" value="SDRFAMILY"/>
</dbReference>
<evidence type="ECO:0000256" key="8">
    <source>
        <dbReference type="ARBA" id="ARBA00023098"/>
    </source>
</evidence>
<keyword evidence="8" id="KW-0443">Lipid metabolism</keyword>
<evidence type="ECO:0000256" key="11">
    <source>
        <dbReference type="ARBA" id="ARBA00037124"/>
    </source>
</evidence>
<gene>
    <name evidence="21" type="ORF">K5L39_16190</name>
</gene>
<keyword evidence="3" id="KW-0444">Lipid biosynthesis</keyword>
<evidence type="ECO:0000256" key="20">
    <source>
        <dbReference type="ARBA" id="ARBA00049559"/>
    </source>
</evidence>
<keyword evidence="7" id="KW-0560">Oxidoreductase</keyword>
<dbReference type="Gene3D" id="3.40.50.720">
    <property type="entry name" value="NAD(P)-binding Rossmann-like Domain"/>
    <property type="match status" value="1"/>
</dbReference>
<dbReference type="PRINTS" id="PR00081">
    <property type="entry name" value="GDHRDH"/>
</dbReference>
<evidence type="ECO:0000256" key="9">
    <source>
        <dbReference type="ARBA" id="ARBA00023140"/>
    </source>
</evidence>
<evidence type="ECO:0000256" key="5">
    <source>
        <dbReference type="ARBA" id="ARBA00022832"/>
    </source>
</evidence>
<evidence type="ECO:0000256" key="13">
    <source>
        <dbReference type="ARBA" id="ARBA00038849"/>
    </source>
</evidence>
<comment type="catalytic activity">
    <reaction evidence="20">
        <text>(2E)-octenoyl-CoA + NADPH + H(+) = octanoyl-CoA + NADP(+)</text>
        <dbReference type="Rhea" id="RHEA:44952"/>
        <dbReference type="ChEBI" id="CHEBI:15378"/>
        <dbReference type="ChEBI" id="CHEBI:57386"/>
        <dbReference type="ChEBI" id="CHEBI:57783"/>
        <dbReference type="ChEBI" id="CHEBI:58349"/>
        <dbReference type="ChEBI" id="CHEBI:62242"/>
    </reaction>
    <physiologicalReaction direction="left-to-right" evidence="20">
        <dbReference type="Rhea" id="RHEA:44953"/>
    </physiologicalReaction>
</comment>
<evidence type="ECO:0000256" key="17">
    <source>
        <dbReference type="ARBA" id="ARBA00049108"/>
    </source>
</evidence>
<accession>A0ABU5Z010</accession>
<comment type="subcellular location">
    <subcellularLocation>
        <location evidence="1">Peroxisome</location>
    </subcellularLocation>
</comment>
<comment type="catalytic activity">
    <reaction evidence="17">
        <text>(2E)-hexenoyl-CoA + NADPH + H(+) = hexanoyl-CoA + NADP(+)</text>
        <dbReference type="Rhea" id="RHEA:44956"/>
        <dbReference type="ChEBI" id="CHEBI:15378"/>
        <dbReference type="ChEBI" id="CHEBI:57783"/>
        <dbReference type="ChEBI" id="CHEBI:58349"/>
        <dbReference type="ChEBI" id="CHEBI:62077"/>
        <dbReference type="ChEBI" id="CHEBI:62620"/>
    </reaction>
    <physiologicalReaction direction="left-to-right" evidence="17">
        <dbReference type="Rhea" id="RHEA:44957"/>
    </physiologicalReaction>
</comment>
<evidence type="ECO:0000256" key="3">
    <source>
        <dbReference type="ARBA" id="ARBA00022516"/>
    </source>
</evidence>
<comment type="function">
    <text evidence="11">Participates in chain elongation of fatty acids. Catalyzes the reduction of trans-2-enoyl-CoAs of varying chain lengths from 6:1 to 16:1, having maximum activity with 10:1 CoA. Has no 2,4-dienoyl-CoA reductase activity.</text>
</comment>
<keyword evidence="9" id="KW-0576">Peroxisome</keyword>
<evidence type="ECO:0000256" key="12">
    <source>
        <dbReference type="ARBA" id="ARBA00038622"/>
    </source>
</evidence>
<keyword evidence="22" id="KW-1185">Reference proteome</keyword>
<comment type="subunit">
    <text evidence="12">Interacts with PEX5, probably required to target it into peroxisomes.</text>
</comment>
<dbReference type="PANTHER" id="PTHR24317:SF7">
    <property type="entry name" value="PEROXISOMAL TRANS-2-ENOYL-COA REDUCTASE"/>
    <property type="match status" value="1"/>
</dbReference>
<evidence type="ECO:0000256" key="15">
    <source>
        <dbReference type="ARBA" id="ARBA00047570"/>
    </source>
</evidence>
<dbReference type="PANTHER" id="PTHR24317">
    <property type="entry name" value="PEROXISOMAL TRANS-2-ENOYL-COA REDUCTASE"/>
    <property type="match status" value="1"/>
</dbReference>
<evidence type="ECO:0000256" key="18">
    <source>
        <dbReference type="ARBA" id="ARBA00049251"/>
    </source>
</evidence>
<keyword evidence="10" id="KW-0275">Fatty acid biosynthesis</keyword>
<organism evidence="21 22">
    <name type="scientific">[Mycobacterium] vasticus</name>
    <dbReference type="NCBI Taxonomy" id="2875777"/>
    <lineage>
        <taxon>Bacteria</taxon>
        <taxon>Bacillati</taxon>
        <taxon>Actinomycetota</taxon>
        <taxon>Actinomycetes</taxon>
        <taxon>Mycobacteriales</taxon>
        <taxon>Mycobacteriaceae</taxon>
        <taxon>Mycolicibacter</taxon>
    </lineage>
</organism>
<comment type="catalytic activity">
    <reaction evidence="16">
        <text>(2E)-tetradecenoyl-CoA + NADPH + H(+) = tetradecanoyl-CoA + NADP(+)</text>
        <dbReference type="Rhea" id="RHEA:44968"/>
        <dbReference type="ChEBI" id="CHEBI:15378"/>
        <dbReference type="ChEBI" id="CHEBI:57385"/>
        <dbReference type="ChEBI" id="CHEBI:57783"/>
        <dbReference type="ChEBI" id="CHEBI:58349"/>
        <dbReference type="ChEBI" id="CHEBI:61405"/>
    </reaction>
    <physiologicalReaction direction="left-to-right" evidence="16">
        <dbReference type="Rhea" id="RHEA:44969"/>
    </physiologicalReaction>
</comment>
<evidence type="ECO:0000256" key="6">
    <source>
        <dbReference type="ARBA" id="ARBA00022857"/>
    </source>
</evidence>